<evidence type="ECO:0000256" key="1">
    <source>
        <dbReference type="ARBA" id="ARBA00006781"/>
    </source>
</evidence>
<comment type="caution">
    <text evidence="2">The sequence shown here is derived from an EMBL/GenBank/DDBJ whole genome shotgun (WGS) entry which is preliminary data.</text>
</comment>
<organism evidence="2 3">
    <name type="scientific">Trifolium pratense</name>
    <name type="common">Red clover</name>
    <dbReference type="NCBI Taxonomy" id="57577"/>
    <lineage>
        <taxon>Eukaryota</taxon>
        <taxon>Viridiplantae</taxon>
        <taxon>Streptophyta</taxon>
        <taxon>Embryophyta</taxon>
        <taxon>Tracheophyta</taxon>
        <taxon>Spermatophyta</taxon>
        <taxon>Magnoliopsida</taxon>
        <taxon>eudicotyledons</taxon>
        <taxon>Gunneridae</taxon>
        <taxon>Pentapetalae</taxon>
        <taxon>rosids</taxon>
        <taxon>fabids</taxon>
        <taxon>Fabales</taxon>
        <taxon>Fabaceae</taxon>
        <taxon>Papilionoideae</taxon>
        <taxon>50 kb inversion clade</taxon>
        <taxon>NPAAA clade</taxon>
        <taxon>Hologalegina</taxon>
        <taxon>IRL clade</taxon>
        <taxon>Trifolieae</taxon>
        <taxon>Trifolium</taxon>
    </lineage>
</organism>
<dbReference type="GO" id="GO:0005634">
    <property type="term" value="C:nucleus"/>
    <property type="evidence" value="ECO:0007669"/>
    <property type="project" value="TreeGrafter"/>
</dbReference>
<dbReference type="AlphaFoldDB" id="A0A2K3M0K3"/>
<proteinExistence type="inferred from homology"/>
<dbReference type="EMBL" id="ASHM01046030">
    <property type="protein sequence ID" value="PNX84301.1"/>
    <property type="molecule type" value="Genomic_DNA"/>
</dbReference>
<evidence type="ECO:0000313" key="3">
    <source>
        <dbReference type="Proteomes" id="UP000236291"/>
    </source>
</evidence>
<protein>
    <submittedName>
        <fullName evidence="2">Protein BCCIP</fullName>
    </submittedName>
</protein>
<name>A0A2K3M0K3_TRIPR</name>
<dbReference type="Proteomes" id="UP000236291">
    <property type="component" value="Unassembled WGS sequence"/>
</dbReference>
<gene>
    <name evidence="2" type="ORF">L195_g040359</name>
</gene>
<accession>A0A2K3M0K3</accession>
<dbReference type="STRING" id="57577.A0A2K3M0K3"/>
<dbReference type="PANTHER" id="PTHR13261">
    <property type="entry name" value="BRCA2 AND CDKN1A INTERACTING PROTEIN"/>
    <property type="match status" value="1"/>
</dbReference>
<dbReference type="PANTHER" id="PTHR13261:SF0">
    <property type="entry name" value="BRCA2 AND CDKN1A-INTERACTING PROTEIN"/>
    <property type="match status" value="1"/>
</dbReference>
<evidence type="ECO:0000313" key="2">
    <source>
        <dbReference type="EMBL" id="PNX84301.1"/>
    </source>
</evidence>
<dbReference type="InterPro" id="IPR025602">
    <property type="entry name" value="BCP1_family"/>
</dbReference>
<reference evidence="2 3" key="1">
    <citation type="journal article" date="2014" name="Am. J. Bot.">
        <title>Genome assembly and annotation for red clover (Trifolium pratense; Fabaceae).</title>
        <authorList>
            <person name="Istvanek J."/>
            <person name="Jaros M."/>
            <person name="Krenek A."/>
            <person name="Repkova J."/>
        </authorList>
    </citation>
    <scope>NUCLEOTIDE SEQUENCE [LARGE SCALE GENOMIC DNA]</scope>
    <source>
        <strain evidence="3">cv. Tatra</strain>
        <tissue evidence="2">Young leaves</tissue>
    </source>
</reference>
<dbReference type="Pfam" id="PF13862">
    <property type="entry name" value="BCCIP"/>
    <property type="match status" value="1"/>
</dbReference>
<comment type="similarity">
    <text evidence="1">Belongs to the BCP1 family.</text>
</comment>
<feature type="non-terminal residue" evidence="2">
    <location>
        <position position="1"/>
    </location>
</feature>
<sequence>PTEELRNSFRFKHYVMLSKIYKHKNPEQKRKRSDDSEEAIVYVKPEDEIFHKMKNYRSMGLIMAVEADKIPTFRQELGV</sequence>
<reference evidence="2 3" key="2">
    <citation type="journal article" date="2017" name="Front. Plant Sci.">
        <title>Gene Classification and Mining of Molecular Markers Useful in Red Clover (Trifolium pratense) Breeding.</title>
        <authorList>
            <person name="Istvanek J."/>
            <person name="Dluhosova J."/>
            <person name="Dluhos P."/>
            <person name="Patkova L."/>
            <person name="Nedelnik J."/>
            <person name="Repkova J."/>
        </authorList>
    </citation>
    <scope>NUCLEOTIDE SEQUENCE [LARGE SCALE GENOMIC DNA]</scope>
    <source>
        <strain evidence="3">cv. Tatra</strain>
        <tissue evidence="2">Young leaves</tissue>
    </source>
</reference>